<reference evidence="2" key="1">
    <citation type="submission" date="2021-04" db="EMBL/GenBank/DDBJ databases">
        <title>Ouciella asimina sp. nov., isolated from the surface seawater in the hydrothermal field of Okinawa Trough.</title>
        <authorList>
            <person name="Shuang W."/>
        </authorList>
    </citation>
    <scope>NUCLEOTIDE SEQUENCE</scope>
    <source>
        <strain evidence="2">LXI357</strain>
    </source>
</reference>
<gene>
    <name evidence="2" type="ORF">J7S20_04205</name>
</gene>
<feature type="signal peptide" evidence="1">
    <location>
        <begin position="1"/>
        <end position="21"/>
    </location>
</feature>
<organism evidence="2 3">
    <name type="scientific">Stakelama marina</name>
    <dbReference type="NCBI Taxonomy" id="2826939"/>
    <lineage>
        <taxon>Bacteria</taxon>
        <taxon>Pseudomonadati</taxon>
        <taxon>Pseudomonadota</taxon>
        <taxon>Alphaproteobacteria</taxon>
        <taxon>Sphingomonadales</taxon>
        <taxon>Sphingomonadaceae</taxon>
        <taxon>Stakelama</taxon>
    </lineage>
</organism>
<dbReference type="RefSeq" id="WP_284052971.1">
    <property type="nucleotide sequence ID" value="NZ_JAGRQC010000001.1"/>
</dbReference>
<name>A0A8T4ICX5_9SPHN</name>
<keyword evidence="3" id="KW-1185">Reference proteome</keyword>
<dbReference type="EMBL" id="JAGRQC010000001">
    <property type="protein sequence ID" value="MBR0551704.1"/>
    <property type="molecule type" value="Genomic_DNA"/>
</dbReference>
<evidence type="ECO:0000313" key="3">
    <source>
        <dbReference type="Proteomes" id="UP000676996"/>
    </source>
</evidence>
<accession>A0A8T4ICX5</accession>
<evidence type="ECO:0000313" key="2">
    <source>
        <dbReference type="EMBL" id="MBR0551704.1"/>
    </source>
</evidence>
<dbReference type="Proteomes" id="UP000676996">
    <property type="component" value="Unassembled WGS sequence"/>
</dbReference>
<sequence>MNLRLLLLLTALLTGFSGAAAAERTAQPVQIERSNLAAAVYLLSEARTAPAAHRMFVAERHHSLVTLATSPVFVTPDSRPLASLAPVDERRLE</sequence>
<comment type="caution">
    <text evidence="2">The sequence shown here is derived from an EMBL/GenBank/DDBJ whole genome shotgun (WGS) entry which is preliminary data.</text>
</comment>
<protein>
    <submittedName>
        <fullName evidence="2">Uncharacterized protein</fullName>
    </submittedName>
</protein>
<proteinExistence type="predicted"/>
<evidence type="ECO:0000256" key="1">
    <source>
        <dbReference type="SAM" id="SignalP"/>
    </source>
</evidence>
<dbReference type="AlphaFoldDB" id="A0A8T4ICX5"/>
<keyword evidence="1" id="KW-0732">Signal</keyword>
<feature type="chain" id="PRO_5035733762" evidence="1">
    <location>
        <begin position="22"/>
        <end position="93"/>
    </location>
</feature>